<keyword evidence="1" id="KW-0472">Membrane</keyword>
<keyword evidence="3" id="KW-1185">Reference proteome</keyword>
<feature type="transmembrane region" description="Helical" evidence="1">
    <location>
        <begin position="12"/>
        <end position="33"/>
    </location>
</feature>
<proteinExistence type="predicted"/>
<dbReference type="EMBL" id="JAMDHA010000005">
    <property type="protein sequence ID" value="MDD1007187.1"/>
    <property type="molecule type" value="Genomic_DNA"/>
</dbReference>
<keyword evidence="1" id="KW-0812">Transmembrane</keyword>
<keyword evidence="1" id="KW-1133">Transmembrane helix</keyword>
<dbReference type="Proteomes" id="UP001148185">
    <property type="component" value="Unassembled WGS sequence"/>
</dbReference>
<comment type="caution">
    <text evidence="2">The sequence shown here is derived from an EMBL/GenBank/DDBJ whole genome shotgun (WGS) entry which is preliminary data.</text>
</comment>
<sequence length="224" mass="24349">MKDLLVSLARFVKPGLSIIAAALVVNILFQILLPTFKPLLLVYGLALLFGFLMIVQGVGQWAITWFDSGTKRAGFKARCNHLWSMAPQVHDHTHDGVMQDLMIQPLPDDFSGQCWAFGIDTSGYPGYEAVGYLLVDGSMLHLAVVAGVRGKWHIDSYCRAACTVEGSVFTIQSICGPLTGWIGVGSMLGVSLGQTGDEGLRGGPFGYVRIYKCGVPQVLYRFCN</sequence>
<evidence type="ECO:0000313" key="2">
    <source>
        <dbReference type="EMBL" id="MDD1007187.1"/>
    </source>
</evidence>
<accession>A0A9X4HBP4</accession>
<protein>
    <submittedName>
        <fullName evidence="2">Uncharacterized protein</fullName>
    </submittedName>
</protein>
<reference evidence="2 3" key="1">
    <citation type="submission" date="2022-05" db="EMBL/GenBank/DDBJ databases">
        <title>Novel Pseudomonas spp. Isolated from a Rainbow Trout Aquaculture Facility.</title>
        <authorList>
            <person name="Testerman T."/>
            <person name="Graf J."/>
        </authorList>
    </citation>
    <scope>NUCLEOTIDE SEQUENCE [LARGE SCALE GENOMIC DNA]</scope>
    <source>
        <strain evidence="2 3">ID1042</strain>
    </source>
</reference>
<dbReference type="AlphaFoldDB" id="A0A9X4HBP4"/>
<organism evidence="2 3">
    <name type="scientific">Pseudomonas shahriarae</name>
    <dbReference type="NCBI Taxonomy" id="2745512"/>
    <lineage>
        <taxon>Bacteria</taxon>
        <taxon>Pseudomonadati</taxon>
        <taxon>Pseudomonadota</taxon>
        <taxon>Gammaproteobacteria</taxon>
        <taxon>Pseudomonadales</taxon>
        <taxon>Pseudomonadaceae</taxon>
        <taxon>Pseudomonas</taxon>
    </lineage>
</organism>
<evidence type="ECO:0000256" key="1">
    <source>
        <dbReference type="SAM" id="Phobius"/>
    </source>
</evidence>
<name>A0A9X4HBP4_9PSED</name>
<feature type="transmembrane region" description="Helical" evidence="1">
    <location>
        <begin position="39"/>
        <end position="66"/>
    </location>
</feature>
<evidence type="ECO:0000313" key="3">
    <source>
        <dbReference type="Proteomes" id="UP001148185"/>
    </source>
</evidence>
<gene>
    <name evidence="2" type="ORF">M5G27_06800</name>
</gene>
<dbReference type="RefSeq" id="WP_103403704.1">
    <property type="nucleotide sequence ID" value="NZ_JAMDHA010000005.1"/>
</dbReference>